<dbReference type="AlphaFoldDB" id="A0A0S6UIX6"/>
<organism evidence="1">
    <name type="scientific">Moorella thermoacetica Y72</name>
    <dbReference type="NCBI Taxonomy" id="1325331"/>
    <lineage>
        <taxon>Bacteria</taxon>
        <taxon>Bacillati</taxon>
        <taxon>Bacillota</taxon>
        <taxon>Clostridia</taxon>
        <taxon>Neomoorellales</taxon>
        <taxon>Neomoorellaceae</taxon>
        <taxon>Neomoorella</taxon>
    </lineage>
</organism>
<dbReference type="Proteomes" id="UP000063718">
    <property type="component" value="Unassembled WGS sequence"/>
</dbReference>
<protein>
    <submittedName>
        <fullName evidence="1">Uncharacterized protein encoded in hypervariable junctions of pilus gene clusters</fullName>
    </submittedName>
</protein>
<reference evidence="1" key="1">
    <citation type="journal article" date="2014" name="Gene">
        <title>Genome-guided analysis of transformation efficiency and carbon dioxide assimilation by Moorella thermoacetica Y72.</title>
        <authorList>
            <person name="Tsukahara K."/>
            <person name="Kita A."/>
            <person name="Nakashimada Y."/>
            <person name="Hoshino T."/>
            <person name="Murakami K."/>
        </authorList>
    </citation>
    <scope>NUCLEOTIDE SEQUENCE [LARGE SCALE GENOMIC DNA]</scope>
    <source>
        <strain evidence="1">Y72</strain>
    </source>
</reference>
<name>A0A0S6UIX6_NEOTH</name>
<dbReference type="EMBL" id="DF238840">
    <property type="protein sequence ID" value="GAF27414.1"/>
    <property type="molecule type" value="Genomic_DNA"/>
</dbReference>
<evidence type="ECO:0000313" key="1">
    <source>
        <dbReference type="EMBL" id="GAF27414.1"/>
    </source>
</evidence>
<sequence length="130" mass="14606">MEAKYMGKFTRLIQIRITEDLDKRLRAEATRRELSVAVLVRDILEKALTEEAAIDGRQALDQAIRRAIKKDVDRLAGLLVKSTMAGATAMFLNVQVLNDLGKHDAANIYHVARKKAVEYLRLSEDGGEIK</sequence>
<gene>
    <name evidence="1" type="ORF">MTY_2756</name>
</gene>
<proteinExistence type="predicted"/>
<accession>A0A0S6UIX6</accession>